<reference evidence="9" key="1">
    <citation type="journal article" date="2020" name="Stud. Mycol.">
        <title>101 Dothideomycetes genomes: a test case for predicting lifestyles and emergence of pathogens.</title>
        <authorList>
            <person name="Haridas S."/>
            <person name="Albert R."/>
            <person name="Binder M."/>
            <person name="Bloem J."/>
            <person name="Labutti K."/>
            <person name="Salamov A."/>
            <person name="Andreopoulos B."/>
            <person name="Baker S."/>
            <person name="Barry K."/>
            <person name="Bills G."/>
            <person name="Bluhm B."/>
            <person name="Cannon C."/>
            <person name="Castanera R."/>
            <person name="Culley D."/>
            <person name="Daum C."/>
            <person name="Ezra D."/>
            <person name="Gonzalez J."/>
            <person name="Henrissat B."/>
            <person name="Kuo A."/>
            <person name="Liang C."/>
            <person name="Lipzen A."/>
            <person name="Lutzoni F."/>
            <person name="Magnuson J."/>
            <person name="Mondo S."/>
            <person name="Nolan M."/>
            <person name="Ohm R."/>
            <person name="Pangilinan J."/>
            <person name="Park H.-J."/>
            <person name="Ramirez L."/>
            <person name="Alfaro M."/>
            <person name="Sun H."/>
            <person name="Tritt A."/>
            <person name="Yoshinaga Y."/>
            <person name="Zwiers L.-H."/>
            <person name="Turgeon B."/>
            <person name="Goodwin S."/>
            <person name="Spatafora J."/>
            <person name="Crous P."/>
            <person name="Grigoriev I."/>
        </authorList>
    </citation>
    <scope>NUCLEOTIDE SEQUENCE</scope>
    <source>
        <strain evidence="9">CBS 122367</strain>
    </source>
</reference>
<dbReference type="CDD" id="cd00067">
    <property type="entry name" value="GAL4"/>
    <property type="match status" value="1"/>
</dbReference>
<feature type="domain" description="Zn(2)-C6 fungal-type" evidence="8">
    <location>
        <begin position="30"/>
        <end position="58"/>
    </location>
</feature>
<dbReference type="EMBL" id="MU005575">
    <property type="protein sequence ID" value="KAF2687237.1"/>
    <property type="molecule type" value="Genomic_DNA"/>
</dbReference>
<dbReference type="OrthoDB" id="3172332at2759"/>
<dbReference type="GO" id="GO:0000981">
    <property type="term" value="F:DNA-binding transcription factor activity, RNA polymerase II-specific"/>
    <property type="evidence" value="ECO:0007669"/>
    <property type="project" value="InterPro"/>
</dbReference>
<sequence length="612" mass="68729">MASRNQSQLGTDENKLRQLERQYKLRVKTGCETCRARRVKCDESKPECLRCTRTGRRCEGYKHVQTARIGSPSAAASFRNPSFLVVPQRSSQTTIPRNPSRSLSPDAMENRSFYYFQSRTLPNWTEFFDSDLWSQKIMQLSHSEPAIKHGVLALSTMHERFETPAAMFSAKSNDFAFVQYMQAVKHSNELIVAHQEGRMDVEKVLIACIIFTCYENLAGNYRAANMHLQNGLRIVNQHRRAITPSHPTASQDSIAHILYRFDLQAMTFSDNASPYEFGLDNPPEYPQMAESYTRNDAARDDLVGMFRCMMWISGISNINPHAPEHPTWLRIYSQLMVAFVQWEKSFEMYLKNIPPNEQGNPKTYAGNTLLKMYSILARTIVAAGAGNRTEMAWDPLIDSFKTIVDLAETLPILAAEPASNPSPQGSEPTSPSTSTAPGPSRNRPIAPNPSQTTPSPPASGRQFVFKADTSAPAPKPYTPPHLNPKPASFTPSFELSPIVPLFVVACRCRDPILRRRAIAILLNCRRREGAWDSLGAGMVAVQCVKLEEGLDQGTELGPENWLPLSIEFRGAADVAERRRVQDIFVSVNMAERQIGVNYLMRSGEALDRYVKF</sequence>
<dbReference type="AlphaFoldDB" id="A0A6G1J9L2"/>
<evidence type="ECO:0000256" key="3">
    <source>
        <dbReference type="ARBA" id="ARBA00023015"/>
    </source>
</evidence>
<dbReference type="Pfam" id="PF00172">
    <property type="entry name" value="Zn_clus"/>
    <property type="match status" value="1"/>
</dbReference>
<keyword evidence="10" id="KW-1185">Reference proteome</keyword>
<keyword evidence="4" id="KW-0238">DNA-binding</keyword>
<dbReference type="GO" id="GO:0003677">
    <property type="term" value="F:DNA binding"/>
    <property type="evidence" value="ECO:0007669"/>
    <property type="project" value="UniProtKB-KW"/>
</dbReference>
<feature type="compositionally biased region" description="Low complexity" evidence="7">
    <location>
        <begin position="421"/>
        <end position="440"/>
    </location>
</feature>
<dbReference type="PANTHER" id="PTHR36206">
    <property type="entry name" value="ASPERCRYPTIN BIOSYNTHESIS CLUSTER-SPECIFIC TRANSCRIPTION REGULATOR ATNN-RELATED"/>
    <property type="match status" value="1"/>
</dbReference>
<accession>A0A6G1J9L2</accession>
<gene>
    <name evidence="9" type="ORF">K458DRAFT_429189</name>
</gene>
<feature type="region of interest" description="Disordered" evidence="7">
    <location>
        <begin position="416"/>
        <end position="462"/>
    </location>
</feature>
<evidence type="ECO:0000256" key="1">
    <source>
        <dbReference type="ARBA" id="ARBA00022723"/>
    </source>
</evidence>
<evidence type="ECO:0000313" key="10">
    <source>
        <dbReference type="Proteomes" id="UP000799291"/>
    </source>
</evidence>
<dbReference type="InterPro" id="IPR036864">
    <property type="entry name" value="Zn2-C6_fun-type_DNA-bd_sf"/>
</dbReference>
<keyword evidence="2" id="KW-0862">Zinc</keyword>
<dbReference type="SMART" id="SM00066">
    <property type="entry name" value="GAL4"/>
    <property type="match status" value="1"/>
</dbReference>
<dbReference type="PANTHER" id="PTHR36206:SF4">
    <property type="entry name" value="HYPOTHETICAL CONSERVED PROTEIN (EUROFUNG)-RELATED"/>
    <property type="match status" value="1"/>
</dbReference>
<protein>
    <recommendedName>
        <fullName evidence="8">Zn(2)-C6 fungal-type domain-containing protein</fullName>
    </recommendedName>
</protein>
<dbReference type="PROSITE" id="PS00463">
    <property type="entry name" value="ZN2_CY6_FUNGAL_1"/>
    <property type="match status" value="1"/>
</dbReference>
<evidence type="ECO:0000256" key="5">
    <source>
        <dbReference type="ARBA" id="ARBA00023163"/>
    </source>
</evidence>
<evidence type="ECO:0000256" key="7">
    <source>
        <dbReference type="SAM" id="MobiDB-lite"/>
    </source>
</evidence>
<keyword evidence="3" id="KW-0805">Transcription regulation</keyword>
<dbReference type="InterPro" id="IPR001138">
    <property type="entry name" value="Zn2Cys6_DnaBD"/>
</dbReference>
<dbReference type="GO" id="GO:0008270">
    <property type="term" value="F:zinc ion binding"/>
    <property type="evidence" value="ECO:0007669"/>
    <property type="project" value="InterPro"/>
</dbReference>
<evidence type="ECO:0000259" key="8">
    <source>
        <dbReference type="PROSITE" id="PS50048"/>
    </source>
</evidence>
<dbReference type="Gene3D" id="4.10.240.10">
    <property type="entry name" value="Zn(2)-C6 fungal-type DNA-binding domain"/>
    <property type="match status" value="1"/>
</dbReference>
<proteinExistence type="predicted"/>
<dbReference type="Proteomes" id="UP000799291">
    <property type="component" value="Unassembled WGS sequence"/>
</dbReference>
<organism evidence="9 10">
    <name type="scientific">Lentithecium fluviatile CBS 122367</name>
    <dbReference type="NCBI Taxonomy" id="1168545"/>
    <lineage>
        <taxon>Eukaryota</taxon>
        <taxon>Fungi</taxon>
        <taxon>Dikarya</taxon>
        <taxon>Ascomycota</taxon>
        <taxon>Pezizomycotina</taxon>
        <taxon>Dothideomycetes</taxon>
        <taxon>Pleosporomycetidae</taxon>
        <taxon>Pleosporales</taxon>
        <taxon>Massarineae</taxon>
        <taxon>Lentitheciaceae</taxon>
        <taxon>Lentithecium</taxon>
    </lineage>
</organism>
<dbReference type="InterPro" id="IPR021858">
    <property type="entry name" value="Fun_TF"/>
</dbReference>
<evidence type="ECO:0000256" key="2">
    <source>
        <dbReference type="ARBA" id="ARBA00022833"/>
    </source>
</evidence>
<evidence type="ECO:0000256" key="6">
    <source>
        <dbReference type="ARBA" id="ARBA00023242"/>
    </source>
</evidence>
<keyword evidence="5" id="KW-0804">Transcription</keyword>
<name>A0A6G1J9L2_9PLEO</name>
<dbReference type="PROSITE" id="PS50048">
    <property type="entry name" value="ZN2_CY6_FUNGAL_2"/>
    <property type="match status" value="1"/>
</dbReference>
<keyword evidence="6" id="KW-0539">Nucleus</keyword>
<dbReference type="SUPFAM" id="SSF57701">
    <property type="entry name" value="Zn2/Cys6 DNA-binding domain"/>
    <property type="match status" value="1"/>
</dbReference>
<dbReference type="Pfam" id="PF11951">
    <property type="entry name" value="Fungal_trans_2"/>
    <property type="match status" value="1"/>
</dbReference>
<evidence type="ECO:0000256" key="4">
    <source>
        <dbReference type="ARBA" id="ARBA00023125"/>
    </source>
</evidence>
<evidence type="ECO:0000313" key="9">
    <source>
        <dbReference type="EMBL" id="KAF2687237.1"/>
    </source>
</evidence>
<keyword evidence="1" id="KW-0479">Metal-binding</keyword>
<dbReference type="InterPro" id="IPR052360">
    <property type="entry name" value="Transcr_Regulatory_Proteins"/>
</dbReference>